<dbReference type="PROSITE" id="PS51194">
    <property type="entry name" value="HELICASE_CTER"/>
    <property type="match status" value="1"/>
</dbReference>
<evidence type="ECO:0000256" key="5">
    <source>
        <dbReference type="SAM" id="MobiDB-lite"/>
    </source>
</evidence>
<evidence type="ECO:0000256" key="2">
    <source>
        <dbReference type="ARBA" id="ARBA00022801"/>
    </source>
</evidence>
<evidence type="ECO:0000256" key="4">
    <source>
        <dbReference type="PROSITE-ProRule" id="PRU00800"/>
    </source>
</evidence>
<evidence type="ECO:0000313" key="10">
    <source>
        <dbReference type="Proteomes" id="UP001152798"/>
    </source>
</evidence>
<dbReference type="GO" id="GO:0031297">
    <property type="term" value="P:replication fork processing"/>
    <property type="evidence" value="ECO:0007669"/>
    <property type="project" value="TreeGrafter"/>
</dbReference>
<keyword evidence="10" id="KW-1185">Reference proteome</keyword>
<reference evidence="9" key="1">
    <citation type="submission" date="2022-01" db="EMBL/GenBank/DDBJ databases">
        <authorList>
            <person name="King R."/>
        </authorList>
    </citation>
    <scope>NUCLEOTIDE SEQUENCE</scope>
</reference>
<dbReference type="InterPro" id="IPR014001">
    <property type="entry name" value="Helicase_ATP-bd"/>
</dbReference>
<name>A0A9P0HRD0_NEZVI</name>
<dbReference type="Pfam" id="PF07443">
    <property type="entry name" value="HARP"/>
    <property type="match status" value="1"/>
</dbReference>
<feature type="domain" description="HARP" evidence="8">
    <location>
        <begin position="100"/>
        <end position="174"/>
    </location>
</feature>
<evidence type="ECO:0000313" key="9">
    <source>
        <dbReference type="EMBL" id="CAH1406640.1"/>
    </source>
</evidence>
<dbReference type="InterPro" id="IPR010003">
    <property type="entry name" value="HARP_dom"/>
</dbReference>
<evidence type="ECO:0000256" key="1">
    <source>
        <dbReference type="ARBA" id="ARBA00004123"/>
    </source>
</evidence>
<keyword evidence="3" id="KW-0539">Nucleus</keyword>
<accession>A0A9P0HRD0</accession>
<dbReference type="InterPro" id="IPR049730">
    <property type="entry name" value="SNF2/RAD54-like_C"/>
</dbReference>
<evidence type="ECO:0000256" key="3">
    <source>
        <dbReference type="ARBA" id="ARBA00023242"/>
    </source>
</evidence>
<dbReference type="CDD" id="cd18793">
    <property type="entry name" value="SF2_C_SNF"/>
    <property type="match status" value="1"/>
</dbReference>
<dbReference type="PROSITE" id="PS51192">
    <property type="entry name" value="HELICASE_ATP_BIND_1"/>
    <property type="match status" value="1"/>
</dbReference>
<dbReference type="Proteomes" id="UP001152798">
    <property type="component" value="Chromosome 6"/>
</dbReference>
<dbReference type="GO" id="GO:0005524">
    <property type="term" value="F:ATP binding"/>
    <property type="evidence" value="ECO:0007669"/>
    <property type="project" value="InterPro"/>
</dbReference>
<dbReference type="Pfam" id="PF00176">
    <property type="entry name" value="SNF2-rel_dom"/>
    <property type="match status" value="1"/>
</dbReference>
<dbReference type="GO" id="GO:0006281">
    <property type="term" value="P:DNA repair"/>
    <property type="evidence" value="ECO:0007669"/>
    <property type="project" value="TreeGrafter"/>
</dbReference>
<comment type="similarity">
    <text evidence="4">Belongs to the SNF2/RAD54 helicase family. SMARCAL1 subfamily.</text>
</comment>
<proteinExistence type="inferred from homology"/>
<evidence type="ECO:0000259" key="7">
    <source>
        <dbReference type="PROSITE" id="PS51194"/>
    </source>
</evidence>
<evidence type="ECO:0000259" key="6">
    <source>
        <dbReference type="PROSITE" id="PS51192"/>
    </source>
</evidence>
<dbReference type="Gene3D" id="3.40.50.300">
    <property type="entry name" value="P-loop containing nucleotide triphosphate hydrolases"/>
    <property type="match status" value="1"/>
</dbReference>
<dbReference type="InterPro" id="IPR000330">
    <property type="entry name" value="SNF2_N"/>
</dbReference>
<dbReference type="InterPro" id="IPR038718">
    <property type="entry name" value="SNF2-like_sf"/>
</dbReference>
<dbReference type="GO" id="GO:0016787">
    <property type="term" value="F:hydrolase activity"/>
    <property type="evidence" value="ECO:0007669"/>
    <property type="project" value="UniProtKB-KW"/>
</dbReference>
<dbReference type="GO" id="GO:0043596">
    <property type="term" value="C:nuclear replication fork"/>
    <property type="evidence" value="ECO:0007669"/>
    <property type="project" value="TreeGrafter"/>
</dbReference>
<feature type="domain" description="Helicase C-terminal" evidence="7">
    <location>
        <begin position="484"/>
        <end position="639"/>
    </location>
</feature>
<dbReference type="EMBL" id="OV725082">
    <property type="protein sequence ID" value="CAH1406640.1"/>
    <property type="molecule type" value="Genomic_DNA"/>
</dbReference>
<gene>
    <name evidence="9" type="ORF">NEZAVI_LOCUS14529</name>
</gene>
<dbReference type="PANTHER" id="PTHR45766">
    <property type="entry name" value="DNA ANNEALING HELICASE AND ENDONUCLEASE ZRANB3 FAMILY MEMBER"/>
    <property type="match status" value="1"/>
</dbReference>
<protein>
    <recommendedName>
        <fullName evidence="11">SWI/SNF-related matrix-associated actin-dependent regulator of chromatin subfamily A-like protein 1</fullName>
    </recommendedName>
</protein>
<feature type="domain" description="Helicase ATP-binding" evidence="6">
    <location>
        <begin position="216"/>
        <end position="372"/>
    </location>
</feature>
<keyword evidence="2" id="KW-0378">Hydrolase</keyword>
<sequence length="680" mass="77247">MSSLTEEQKKRIEENRRLALERRAARLALNHNSPHKQPDPPPKSFPANSFYKTIDKSILNTEKSLPSYPPLKTWSIKKNNPSNSVNNAISKTTPVEKTWNVTTDALQGTVSLIDKDTFVLDVGFNQRLIDICKQIPGRYYDPQRKSWCFPLKEYENFKKITNPLSPQIVIGNLPASVLKIFSNPSNFTVNHKEVDISRIEPALLNSLFPFQKEGIQFGVSKGGRCLIADEMGLGKTIQALGIADYYRDEWPLLVVCPSSMRFQWEEEIRRNLPRVPSYLIYVLTSSKDEFERAKVVILSYDLMGTKKDLLKSYGFGVMILDECHSLKSIKTKRTKAAFELVAKCKRVILLSGTPALSRPAELFTQIKALQPTLFKDMIEFGIRYCEGKQDRFGWNFNGSSNLEELKTILEERIMIRRLKSEVLDQLPSKIRQVIVIEPETNNKCMDAFAKKLNHATINGADKRSTLLAYFAETGKAKLNSICKYVEQLISQEKKFLIFAHHKCVLDAISETLERNKTYYVRIDGSVSSEERKNVSDQFQEETNFRVAVLSLKAANTGITLTAANLVVFAELFWNPGELVQAEDRAHRIGQQSNVLIQYLIAHKTADDFLWPLVQGKLRVLNQTGLSDSNCLDVTETKQQGAKQAAITDFFSEMDDDVDEEELGNLLDEIEGVQEKKPKLV</sequence>
<dbReference type="Pfam" id="PF00271">
    <property type="entry name" value="Helicase_C"/>
    <property type="match status" value="1"/>
</dbReference>
<dbReference type="Gene3D" id="3.40.50.10810">
    <property type="entry name" value="Tandem AAA-ATPase domain"/>
    <property type="match status" value="1"/>
</dbReference>
<dbReference type="AlphaFoldDB" id="A0A9P0HRD0"/>
<dbReference type="CDD" id="cd18010">
    <property type="entry name" value="DEXHc_HARP_SMARCAL1"/>
    <property type="match status" value="1"/>
</dbReference>
<evidence type="ECO:0000259" key="8">
    <source>
        <dbReference type="PROSITE" id="PS51467"/>
    </source>
</evidence>
<evidence type="ECO:0008006" key="11">
    <source>
        <dbReference type="Google" id="ProtNLM"/>
    </source>
</evidence>
<dbReference type="SUPFAM" id="SSF52540">
    <property type="entry name" value="P-loop containing nucleoside triphosphate hydrolases"/>
    <property type="match status" value="2"/>
</dbReference>
<dbReference type="InterPro" id="IPR001650">
    <property type="entry name" value="Helicase_C-like"/>
</dbReference>
<dbReference type="SMART" id="SM00487">
    <property type="entry name" value="DEXDc"/>
    <property type="match status" value="1"/>
</dbReference>
<dbReference type="InterPro" id="IPR027417">
    <property type="entry name" value="P-loop_NTPase"/>
</dbReference>
<dbReference type="OrthoDB" id="2801544at2759"/>
<organism evidence="9 10">
    <name type="scientific">Nezara viridula</name>
    <name type="common">Southern green stink bug</name>
    <name type="synonym">Cimex viridulus</name>
    <dbReference type="NCBI Taxonomy" id="85310"/>
    <lineage>
        <taxon>Eukaryota</taxon>
        <taxon>Metazoa</taxon>
        <taxon>Ecdysozoa</taxon>
        <taxon>Arthropoda</taxon>
        <taxon>Hexapoda</taxon>
        <taxon>Insecta</taxon>
        <taxon>Pterygota</taxon>
        <taxon>Neoptera</taxon>
        <taxon>Paraneoptera</taxon>
        <taxon>Hemiptera</taxon>
        <taxon>Heteroptera</taxon>
        <taxon>Panheteroptera</taxon>
        <taxon>Pentatomomorpha</taxon>
        <taxon>Pentatomoidea</taxon>
        <taxon>Pentatomidae</taxon>
        <taxon>Pentatominae</taxon>
        <taxon>Nezara</taxon>
    </lineage>
</organism>
<feature type="region of interest" description="Disordered" evidence="5">
    <location>
        <begin position="23"/>
        <end position="47"/>
    </location>
</feature>
<comment type="subcellular location">
    <subcellularLocation>
        <location evidence="1">Nucleus</location>
    </subcellularLocation>
</comment>
<dbReference type="PROSITE" id="PS51467">
    <property type="entry name" value="HARP"/>
    <property type="match status" value="1"/>
</dbReference>
<dbReference type="PANTHER" id="PTHR45766:SF6">
    <property type="entry name" value="SWI_SNF-RELATED MATRIX-ASSOCIATED ACTIN-DEPENDENT REGULATOR OF CHROMATIN SUBFAMILY A-LIKE PROTEIN 1"/>
    <property type="match status" value="1"/>
</dbReference>
<dbReference type="SMART" id="SM00490">
    <property type="entry name" value="HELICc"/>
    <property type="match status" value="1"/>
</dbReference>